<dbReference type="InterPro" id="IPR008701">
    <property type="entry name" value="NPP1"/>
</dbReference>
<dbReference type="OrthoDB" id="147163at2759"/>
<evidence type="ECO:0000256" key="4">
    <source>
        <dbReference type="ARBA" id="ARBA00023026"/>
    </source>
</evidence>
<dbReference type="Proteomes" id="UP000054423">
    <property type="component" value="Unassembled WGS sequence"/>
</dbReference>
<comment type="similarity">
    <text evidence="2">Belongs to the Necrosis inducing protein (NPP1) family.</text>
</comment>
<feature type="compositionally biased region" description="Polar residues" evidence="5">
    <location>
        <begin position="91"/>
        <end position="103"/>
    </location>
</feature>
<comment type="subcellular location">
    <subcellularLocation>
        <location evidence="1">Secreted</location>
    </subcellularLocation>
</comment>
<evidence type="ECO:0000256" key="2">
    <source>
        <dbReference type="ARBA" id="ARBA00009520"/>
    </source>
</evidence>
<evidence type="ECO:0000256" key="5">
    <source>
        <dbReference type="SAM" id="MobiDB-lite"/>
    </source>
</evidence>
<dbReference type="GO" id="GO:0005576">
    <property type="term" value="C:extracellular region"/>
    <property type="evidence" value="ECO:0007669"/>
    <property type="project" value="UniProtKB-SubCell"/>
</dbReference>
<dbReference type="VEuPathDB" id="FungiDB:PPTG_06973"/>
<organism evidence="6">
    <name type="scientific">Phytophthora nicotianae</name>
    <name type="common">Potato buckeye rot agent</name>
    <name type="synonym">Phytophthora parasitica</name>
    <dbReference type="NCBI Taxonomy" id="4792"/>
    <lineage>
        <taxon>Eukaryota</taxon>
        <taxon>Sar</taxon>
        <taxon>Stramenopiles</taxon>
        <taxon>Oomycota</taxon>
        <taxon>Peronosporomycetes</taxon>
        <taxon>Peronosporales</taxon>
        <taxon>Peronosporaceae</taxon>
        <taxon>Phytophthora</taxon>
    </lineage>
</organism>
<gene>
    <name evidence="6" type="ORF">L917_01727</name>
</gene>
<evidence type="ECO:0000256" key="3">
    <source>
        <dbReference type="ARBA" id="ARBA00022525"/>
    </source>
</evidence>
<dbReference type="PIRSF" id="PIRSF029958">
    <property type="entry name" value="Necrosis-inducing_protein"/>
    <property type="match status" value="1"/>
</dbReference>
<evidence type="ECO:0008006" key="7">
    <source>
        <dbReference type="Google" id="ProtNLM"/>
    </source>
</evidence>
<feature type="region of interest" description="Disordered" evidence="5">
    <location>
        <begin position="91"/>
        <end position="113"/>
    </location>
</feature>
<evidence type="ECO:0000256" key="1">
    <source>
        <dbReference type="ARBA" id="ARBA00004613"/>
    </source>
</evidence>
<dbReference type="PANTHER" id="PTHR33657">
    <property type="entry name" value="DOMAIN PROTEIN, PUTATIVE (AFU_ORTHOLOGUE AFUA_5G00600)-RELATED"/>
    <property type="match status" value="1"/>
</dbReference>
<dbReference type="Pfam" id="PF05630">
    <property type="entry name" value="NPP1"/>
    <property type="match status" value="2"/>
</dbReference>
<accession>W2LYL7</accession>
<reference evidence="6" key="1">
    <citation type="submission" date="2013-11" db="EMBL/GenBank/DDBJ databases">
        <title>The Genome Sequence of Phytophthora parasitica CHvinca01.</title>
        <authorList>
            <consortium name="The Broad Institute Genomics Platform"/>
            <person name="Russ C."/>
            <person name="Tyler B."/>
            <person name="Panabieres F."/>
            <person name="Shan W."/>
            <person name="Tripathy S."/>
            <person name="Grunwald N."/>
            <person name="Machado M."/>
            <person name="Johnson C.S."/>
            <person name="Arredondo F."/>
            <person name="Hong C."/>
            <person name="Coffey M."/>
            <person name="Young S.K."/>
            <person name="Zeng Q."/>
            <person name="Gargeya S."/>
            <person name="Fitzgerald M."/>
            <person name="Abouelleil A."/>
            <person name="Alvarado L."/>
            <person name="Chapman S.B."/>
            <person name="Gainer-Dewar J."/>
            <person name="Goldberg J."/>
            <person name="Griggs A."/>
            <person name="Gujja S."/>
            <person name="Hansen M."/>
            <person name="Howarth C."/>
            <person name="Imamovic A."/>
            <person name="Ireland A."/>
            <person name="Larimer J."/>
            <person name="McCowan C."/>
            <person name="Murphy C."/>
            <person name="Pearson M."/>
            <person name="Poon T.W."/>
            <person name="Priest M."/>
            <person name="Roberts A."/>
            <person name="Saif S."/>
            <person name="Shea T."/>
            <person name="Sykes S."/>
            <person name="Wortman J."/>
            <person name="Nusbaum C."/>
            <person name="Birren B."/>
        </authorList>
    </citation>
    <scope>NUCLEOTIDE SEQUENCE [LARGE SCALE GENOMIC DNA]</scope>
    <source>
        <strain evidence="6">CHvinca01</strain>
    </source>
</reference>
<protein>
    <recommendedName>
        <fullName evidence="7">Necrosis inducing protein NPP1 type</fullName>
    </recommendedName>
</protein>
<sequence>MHGVAGELRTKTSSWSLRLNNVILHGEVRPFPQQIPVTDAQKAVLNYKPQPKIEDGCHPHPAVQKDGATSGGLRWSGSQDGECKGRILKSTLGQRGSRTSGPSSAAGWAKEAPPPEKYLDGNSLKVAYYYNHIYGNTAVKYTDETGEFQDLITWNQLSDLARSYLNNTDWDETPLNAALLKMPMKDDVFMKKLKSAHPF</sequence>
<proteinExistence type="inferred from homology"/>
<keyword evidence="4" id="KW-0843">Virulence</keyword>
<dbReference type="PANTHER" id="PTHR33657:SF8">
    <property type="entry name" value="DOMAIN PROTEIN, PUTATIVE (AFU_ORTHOLOGUE AFUA_5G00600)-RELATED"/>
    <property type="match status" value="1"/>
</dbReference>
<name>W2LYL7_PHYNI</name>
<keyword evidence="3" id="KW-0964">Secreted</keyword>
<evidence type="ECO:0000313" key="6">
    <source>
        <dbReference type="EMBL" id="ETM01696.1"/>
    </source>
</evidence>
<dbReference type="EMBL" id="KI677620">
    <property type="protein sequence ID" value="ETM01696.1"/>
    <property type="molecule type" value="Genomic_DNA"/>
</dbReference>
<dbReference type="AlphaFoldDB" id="W2LYL7"/>